<proteinExistence type="predicted"/>
<accession>A0ABU0AI44</accession>
<evidence type="ECO:0000313" key="2">
    <source>
        <dbReference type="Proteomes" id="UP001238088"/>
    </source>
</evidence>
<comment type="caution">
    <text evidence="1">The sequence shown here is derived from an EMBL/GenBank/DDBJ whole genome shotgun (WGS) entry which is preliminary data.</text>
</comment>
<organism evidence="1 2">
    <name type="scientific">Cytobacillus purgationiresistens</name>
    <dbReference type="NCBI Taxonomy" id="863449"/>
    <lineage>
        <taxon>Bacteria</taxon>
        <taxon>Bacillati</taxon>
        <taxon>Bacillota</taxon>
        <taxon>Bacilli</taxon>
        <taxon>Bacillales</taxon>
        <taxon>Bacillaceae</taxon>
        <taxon>Cytobacillus</taxon>
    </lineage>
</organism>
<keyword evidence="2" id="KW-1185">Reference proteome</keyword>
<reference evidence="1 2" key="1">
    <citation type="submission" date="2023-07" db="EMBL/GenBank/DDBJ databases">
        <title>Genomic Encyclopedia of Type Strains, Phase IV (KMG-IV): sequencing the most valuable type-strain genomes for metagenomic binning, comparative biology and taxonomic classification.</title>
        <authorList>
            <person name="Goeker M."/>
        </authorList>
    </citation>
    <scope>NUCLEOTIDE SEQUENCE [LARGE SCALE GENOMIC DNA]</scope>
    <source>
        <strain evidence="1 2">DSM 23494</strain>
    </source>
</reference>
<dbReference type="Proteomes" id="UP001238088">
    <property type="component" value="Unassembled WGS sequence"/>
</dbReference>
<gene>
    <name evidence="1" type="ORF">J2S17_001983</name>
</gene>
<evidence type="ECO:0000313" key="1">
    <source>
        <dbReference type="EMBL" id="MDQ0270108.1"/>
    </source>
</evidence>
<dbReference type="RefSeq" id="WP_307474251.1">
    <property type="nucleotide sequence ID" value="NZ_JAUSUB010000007.1"/>
</dbReference>
<name>A0ABU0AI44_9BACI</name>
<protein>
    <submittedName>
        <fullName evidence="1">Uncharacterized protein</fullName>
    </submittedName>
</protein>
<sequence>MGKQLSLLLPEIDREATQTNVEREIARYRLYCFSVPEEMLPKVTATYSLVPPSN</sequence>
<dbReference type="EMBL" id="JAUSUB010000007">
    <property type="protein sequence ID" value="MDQ0270108.1"/>
    <property type="molecule type" value="Genomic_DNA"/>
</dbReference>